<protein>
    <recommendedName>
        <fullName evidence="5">Armadillo repeat-containing domain-containing protein</fullName>
    </recommendedName>
</protein>
<dbReference type="PANTHER" id="PTHR45958">
    <property type="entry name" value="RING-TYPE E3 UBIQUITIN TRANSFERASE"/>
    <property type="match status" value="1"/>
</dbReference>
<evidence type="ECO:0000313" key="6">
    <source>
        <dbReference type="EMBL" id="VFQ84221.1"/>
    </source>
</evidence>
<evidence type="ECO:0000259" key="5">
    <source>
        <dbReference type="Pfam" id="PF04826"/>
    </source>
</evidence>
<dbReference type="Proteomes" id="UP000595140">
    <property type="component" value="Unassembled WGS sequence"/>
</dbReference>
<keyword evidence="2" id="KW-0677">Repeat</keyword>
<dbReference type="PANTHER" id="PTHR45958:SF12">
    <property type="entry name" value="OS01G0948500 PROTEIN"/>
    <property type="match status" value="1"/>
</dbReference>
<feature type="compositionally biased region" description="Basic and acidic residues" evidence="4">
    <location>
        <begin position="1"/>
        <end position="11"/>
    </location>
</feature>
<feature type="repeat" description="ARM" evidence="3">
    <location>
        <begin position="376"/>
        <end position="418"/>
    </location>
</feature>
<evidence type="ECO:0000256" key="4">
    <source>
        <dbReference type="SAM" id="MobiDB-lite"/>
    </source>
</evidence>
<comment type="similarity">
    <text evidence="1">Belongs to the eutherian X-chromosome-specific Armcx family.</text>
</comment>
<evidence type="ECO:0000313" key="7">
    <source>
        <dbReference type="Proteomes" id="UP000595140"/>
    </source>
</evidence>
<feature type="region of interest" description="Disordered" evidence="4">
    <location>
        <begin position="1"/>
        <end position="31"/>
    </location>
</feature>
<dbReference type="SMART" id="SM00185">
    <property type="entry name" value="ARM"/>
    <property type="match status" value="7"/>
</dbReference>
<dbReference type="PROSITE" id="PS50176">
    <property type="entry name" value="ARM_REPEAT"/>
    <property type="match status" value="1"/>
</dbReference>
<name>A0A484M5S5_9ASTE</name>
<reference evidence="6 7" key="1">
    <citation type="submission" date="2018-04" db="EMBL/GenBank/DDBJ databases">
        <authorList>
            <person name="Vogel A."/>
        </authorList>
    </citation>
    <scope>NUCLEOTIDE SEQUENCE [LARGE SCALE GENOMIC DNA]</scope>
</reference>
<evidence type="ECO:0000256" key="2">
    <source>
        <dbReference type="ARBA" id="ARBA00022737"/>
    </source>
</evidence>
<dbReference type="Pfam" id="PF04826">
    <property type="entry name" value="Arm_2"/>
    <property type="match status" value="1"/>
</dbReference>
<organism evidence="6 7">
    <name type="scientific">Cuscuta campestris</name>
    <dbReference type="NCBI Taxonomy" id="132261"/>
    <lineage>
        <taxon>Eukaryota</taxon>
        <taxon>Viridiplantae</taxon>
        <taxon>Streptophyta</taxon>
        <taxon>Embryophyta</taxon>
        <taxon>Tracheophyta</taxon>
        <taxon>Spermatophyta</taxon>
        <taxon>Magnoliopsida</taxon>
        <taxon>eudicotyledons</taxon>
        <taxon>Gunneridae</taxon>
        <taxon>Pentapetalae</taxon>
        <taxon>asterids</taxon>
        <taxon>lamiids</taxon>
        <taxon>Solanales</taxon>
        <taxon>Convolvulaceae</taxon>
        <taxon>Cuscuteae</taxon>
        <taxon>Cuscuta</taxon>
        <taxon>Cuscuta subgen. Grammica</taxon>
        <taxon>Cuscuta sect. Cleistogrammica</taxon>
    </lineage>
</organism>
<feature type="domain" description="Armadillo repeat-containing" evidence="5">
    <location>
        <begin position="263"/>
        <end position="425"/>
    </location>
</feature>
<dbReference type="InterPro" id="IPR052608">
    <property type="entry name" value="U-box_domain_protein"/>
</dbReference>
<dbReference type="InterPro" id="IPR000225">
    <property type="entry name" value="Armadillo"/>
</dbReference>
<dbReference type="AlphaFoldDB" id="A0A484M5S5"/>
<gene>
    <name evidence="6" type="ORF">CCAM_LOCUS25997</name>
</gene>
<dbReference type="SUPFAM" id="SSF48371">
    <property type="entry name" value="ARM repeat"/>
    <property type="match status" value="3"/>
</dbReference>
<dbReference type="EMBL" id="OOIL02002698">
    <property type="protein sequence ID" value="VFQ84221.1"/>
    <property type="molecule type" value="Genomic_DNA"/>
</dbReference>
<dbReference type="OrthoDB" id="1683831at2759"/>
<sequence>MDYDSKPDYEVSSKSGHQSSSIDEDASSESTGAGDVSLIFQVFIEKLTPILTKMKDDKSLVGDPTIQEAIQSLEAEYMSANVLSESLSNGHSLPQKLLDELTENLERSLGFVLFASHGVQMAKKSEAEDLRNEILSLRSNSRSEKFSEFYYDLHLSPAEFVEEDDDRTLLDVCSLVLRLKYGNDEELEQALFGLNLLITESNVAEEEEEEIIPILFNRLNSSTSNNRSTIIHTLRRLVDRNNDIKGKMGDIRFLSTLVKSLFGDKYEQREAIMLLSTLTDIAVVRRRLGRIPGFIVMLVAIFNGDDAAASNDAGNLLDSLATNIQYAIHIAEAGYFKPLVRYLKEGSDMRNKVQVATALSRMTLTDKSRALLGEDGAVESLVKMFSKGNFESKQSALSALQNLSGLRANVERLVNSGVVLTLLQLLFSVTSILMTLREPASAILARIAQSEGGLLVKPDIAQKMLSLLNLTSPVIQCHLLEALNSITSHSDGSNVRRRMNENGAIRLLLPFLVETYPKIRTGALRLIHILLSENMHGEMMMTEQLDESHVHIIAKIFSDSSSSVEEKASAVGILSSFPYAIINENLLPGLVSLISSSPNTSPAISSNMAENIAGALIPLTHPSDRKCQHYVAEQGAIPALVNLLSCDSTLAKHRSAICLAQLSQTSLSLRKSRKQRWFCGMPSVEGFCQVHDSHCSVRSTFCIVMAGAITPLLQILQGGERGADESVLSCIATLVEDEIWEKGCDYLVKKRGVPFLIKVLEVGSAVAQEKSVWILERVFRVEAYIMEHGESAKPLLVELTHNGHATLKLKAAKLLVRLERY</sequence>
<keyword evidence="7" id="KW-1185">Reference proteome</keyword>
<dbReference type="InterPro" id="IPR016024">
    <property type="entry name" value="ARM-type_fold"/>
</dbReference>
<dbReference type="Gene3D" id="1.25.10.10">
    <property type="entry name" value="Leucine-rich Repeat Variant"/>
    <property type="match status" value="3"/>
</dbReference>
<accession>A0A484M5S5</accession>
<dbReference type="InterPro" id="IPR006911">
    <property type="entry name" value="ARM-rpt_dom"/>
</dbReference>
<dbReference type="InterPro" id="IPR011989">
    <property type="entry name" value="ARM-like"/>
</dbReference>
<evidence type="ECO:0000256" key="3">
    <source>
        <dbReference type="PROSITE-ProRule" id="PRU00259"/>
    </source>
</evidence>
<proteinExistence type="inferred from homology"/>
<evidence type="ECO:0000256" key="1">
    <source>
        <dbReference type="ARBA" id="ARBA00010553"/>
    </source>
</evidence>